<keyword evidence="4 9" id="KW-0547">Nucleotide-binding</keyword>
<accession>A0A6B1DMR2</accession>
<dbReference type="InterPro" id="IPR033910">
    <property type="entry name" value="GluRS_core"/>
</dbReference>
<keyword evidence="8 9" id="KW-0030">Aminoacyl-tRNA synthetase</keyword>
<dbReference type="SUPFAM" id="SSF52374">
    <property type="entry name" value="Nucleotidylyl transferase"/>
    <property type="match status" value="1"/>
</dbReference>
<keyword evidence="2 9" id="KW-0436">Ligase</keyword>
<keyword evidence="5" id="KW-0862">Zinc</keyword>
<sequence length="517" mass="57118">MTTPNARYAQVTRSVRTRFAPSPTGQLHLGGLRTALFTWLWARHNQGTFILRIEDTDSKRFDPASVESITSALKWLELDWDEGPEVGGGHGPYVQSERGAIYRSHAEHLIEAGHAYRCFCSPARLADLRHRQQNTGRPSGYDGHCRRLAKRPAPAMADRGPQQTIRLAQPETGSIQLKHLVRGRISVDAATLHDPVLLKSDGMAVYHLAVVVDDHLMGITDVLRGQEWLPTAPYHRLLYQAFEWDVPVFVHLPVILNPNGEGKMSKRRPPLVDGAIMPVHVDEFRDAGYLPEAMFNFLALLGWTADASEEVFPRDELIRRFDVSSISAAPATMPYDKLAWMNGLYLRKMEREAVLAMLQPYLTKAFGRTPSQLSAMPGLTIVVEELVDRIRTLSEAPAWLEWLFADPAGLDYPDPDMLLARKQDRATSVALLKSAADTVATMPVFNAASLETAIRDAAARADTKPGLYFGCMRAALSGTKASLPLFPIAEALGQDNVVTRLRHAAQVLEAAGHATGA</sequence>
<dbReference type="InterPro" id="IPR004527">
    <property type="entry name" value="Glu-tRNA-ligase_bac/mito"/>
</dbReference>
<keyword evidence="6 9" id="KW-0067">ATP-binding</keyword>
<dbReference type="GO" id="GO:0005524">
    <property type="term" value="F:ATP binding"/>
    <property type="evidence" value="ECO:0007669"/>
    <property type="project" value="UniProtKB-UniRule"/>
</dbReference>
<evidence type="ECO:0000259" key="11">
    <source>
        <dbReference type="Pfam" id="PF19269"/>
    </source>
</evidence>
<feature type="binding site" evidence="9">
    <location>
        <position position="266"/>
    </location>
    <ligand>
        <name>ATP</name>
        <dbReference type="ChEBI" id="CHEBI:30616"/>
    </ligand>
</feature>
<name>A0A6B1DMR2_9CHLR</name>
<comment type="catalytic activity">
    <reaction evidence="9">
        <text>tRNA(Glu) + L-glutamate + ATP = L-glutamyl-tRNA(Glu) + AMP + diphosphate</text>
        <dbReference type="Rhea" id="RHEA:23540"/>
        <dbReference type="Rhea" id="RHEA-COMP:9663"/>
        <dbReference type="Rhea" id="RHEA-COMP:9680"/>
        <dbReference type="ChEBI" id="CHEBI:29985"/>
        <dbReference type="ChEBI" id="CHEBI:30616"/>
        <dbReference type="ChEBI" id="CHEBI:33019"/>
        <dbReference type="ChEBI" id="CHEBI:78442"/>
        <dbReference type="ChEBI" id="CHEBI:78520"/>
        <dbReference type="ChEBI" id="CHEBI:456215"/>
        <dbReference type="EC" id="6.1.1.17"/>
    </reaction>
</comment>
<evidence type="ECO:0000256" key="6">
    <source>
        <dbReference type="ARBA" id="ARBA00022840"/>
    </source>
</evidence>
<evidence type="ECO:0000256" key="4">
    <source>
        <dbReference type="ARBA" id="ARBA00022741"/>
    </source>
</evidence>
<reference evidence="12" key="1">
    <citation type="submission" date="2019-09" db="EMBL/GenBank/DDBJ databases">
        <title>Characterisation of the sponge microbiome using genome-centric metagenomics.</title>
        <authorList>
            <person name="Engelberts J.P."/>
            <person name="Robbins S.J."/>
            <person name="De Goeij J.M."/>
            <person name="Aranda M."/>
            <person name="Bell S.C."/>
            <person name="Webster N.S."/>
        </authorList>
    </citation>
    <scope>NUCLEOTIDE SEQUENCE</scope>
    <source>
        <strain evidence="12">SB0662_bin_9</strain>
    </source>
</reference>
<comment type="caution">
    <text evidence="12">The sequence shown here is derived from an EMBL/GenBank/DDBJ whole genome shotgun (WGS) entry which is preliminary data.</text>
</comment>
<dbReference type="GO" id="GO:0004818">
    <property type="term" value="F:glutamate-tRNA ligase activity"/>
    <property type="evidence" value="ECO:0007669"/>
    <property type="project" value="UniProtKB-UniRule"/>
</dbReference>
<dbReference type="Gene3D" id="3.40.50.620">
    <property type="entry name" value="HUPs"/>
    <property type="match status" value="1"/>
</dbReference>
<dbReference type="InterPro" id="IPR049940">
    <property type="entry name" value="GluQ/Sye"/>
</dbReference>
<feature type="domain" description="Aminoacyl-tRNA synthetase class I anticodon-binding" evidence="11">
    <location>
        <begin position="355"/>
        <end position="504"/>
    </location>
</feature>
<dbReference type="PROSITE" id="PS00178">
    <property type="entry name" value="AA_TRNA_LIGASE_I"/>
    <property type="match status" value="1"/>
</dbReference>
<dbReference type="InterPro" id="IPR008925">
    <property type="entry name" value="aa_tRNA-synth_I_cd-bd_sf"/>
</dbReference>
<evidence type="ECO:0000259" key="10">
    <source>
        <dbReference type="Pfam" id="PF00749"/>
    </source>
</evidence>
<dbReference type="PANTHER" id="PTHR43311:SF2">
    <property type="entry name" value="GLUTAMATE--TRNA LIGASE, MITOCHONDRIAL-RELATED"/>
    <property type="match status" value="1"/>
</dbReference>
<protein>
    <recommendedName>
        <fullName evidence="9">Glutamate--tRNA ligase</fullName>
        <ecNumber evidence="9">6.1.1.17</ecNumber>
    </recommendedName>
    <alternativeName>
        <fullName evidence="9">Glutamyl-tRNA synthetase</fullName>
        <shortName evidence="9">GluRS</shortName>
    </alternativeName>
</protein>
<proteinExistence type="inferred from homology"/>
<evidence type="ECO:0000313" key="12">
    <source>
        <dbReference type="EMBL" id="MYD89029.1"/>
    </source>
</evidence>
<organism evidence="12">
    <name type="scientific">Caldilineaceae bacterium SB0662_bin_9</name>
    <dbReference type="NCBI Taxonomy" id="2605258"/>
    <lineage>
        <taxon>Bacteria</taxon>
        <taxon>Bacillati</taxon>
        <taxon>Chloroflexota</taxon>
        <taxon>Caldilineae</taxon>
        <taxon>Caldilineales</taxon>
        <taxon>Caldilineaceae</taxon>
    </lineage>
</organism>
<evidence type="ECO:0000256" key="3">
    <source>
        <dbReference type="ARBA" id="ARBA00022723"/>
    </source>
</evidence>
<dbReference type="GO" id="GO:0008270">
    <property type="term" value="F:zinc ion binding"/>
    <property type="evidence" value="ECO:0007669"/>
    <property type="project" value="InterPro"/>
</dbReference>
<dbReference type="AlphaFoldDB" id="A0A6B1DMR2"/>
<gene>
    <name evidence="9" type="primary">gltX</name>
    <name evidence="12" type="ORF">F4Y08_01645</name>
</gene>
<comment type="caution">
    <text evidence="9">Lacks conserved residue(s) required for the propagation of feature annotation.</text>
</comment>
<evidence type="ECO:0000256" key="9">
    <source>
        <dbReference type="HAMAP-Rule" id="MF_00022"/>
    </source>
</evidence>
<keyword evidence="7 9" id="KW-0648">Protein biosynthesis</keyword>
<dbReference type="InterPro" id="IPR014729">
    <property type="entry name" value="Rossmann-like_a/b/a_fold"/>
</dbReference>
<dbReference type="PRINTS" id="PR00987">
    <property type="entry name" value="TRNASYNTHGLU"/>
</dbReference>
<comment type="function">
    <text evidence="9">Catalyzes the attachment of glutamate to tRNA(Glu) in a two-step reaction: glutamate is first activated by ATP to form Glu-AMP and then transferred to the acceptor end of tRNA(Glu).</text>
</comment>
<dbReference type="FunFam" id="3.40.50.620:FF:000045">
    <property type="entry name" value="Glutamate--tRNA ligase, mitochondrial"/>
    <property type="match status" value="1"/>
</dbReference>
<dbReference type="EC" id="6.1.1.17" evidence="9"/>
<dbReference type="HAMAP" id="MF_00022">
    <property type="entry name" value="Glu_tRNA_synth_type1"/>
    <property type="match status" value="1"/>
</dbReference>
<feature type="short sequence motif" description="'HIGH' region" evidence="9">
    <location>
        <begin position="21"/>
        <end position="31"/>
    </location>
</feature>
<comment type="subunit">
    <text evidence="9">Monomer.</text>
</comment>
<dbReference type="InterPro" id="IPR020058">
    <property type="entry name" value="Glu/Gln-tRNA-synth_Ib_cat-dom"/>
</dbReference>
<dbReference type="NCBIfam" id="TIGR00464">
    <property type="entry name" value="gltX_bact"/>
    <property type="match status" value="1"/>
</dbReference>
<dbReference type="CDD" id="cd00808">
    <property type="entry name" value="GluRS_core"/>
    <property type="match status" value="1"/>
</dbReference>
<dbReference type="InterPro" id="IPR000924">
    <property type="entry name" value="Glu/Gln-tRNA-synth"/>
</dbReference>
<dbReference type="PANTHER" id="PTHR43311">
    <property type="entry name" value="GLUTAMATE--TRNA LIGASE"/>
    <property type="match status" value="1"/>
</dbReference>
<evidence type="ECO:0000256" key="7">
    <source>
        <dbReference type="ARBA" id="ARBA00022917"/>
    </source>
</evidence>
<dbReference type="GO" id="GO:0005829">
    <property type="term" value="C:cytosol"/>
    <property type="evidence" value="ECO:0007669"/>
    <property type="project" value="TreeGrafter"/>
</dbReference>
<dbReference type="InterPro" id="IPR045462">
    <property type="entry name" value="aa-tRNA-synth_I_cd-bd"/>
</dbReference>
<feature type="short sequence motif" description="'KMSKS' region" evidence="9">
    <location>
        <begin position="263"/>
        <end position="267"/>
    </location>
</feature>
<dbReference type="GO" id="GO:0000049">
    <property type="term" value="F:tRNA binding"/>
    <property type="evidence" value="ECO:0007669"/>
    <property type="project" value="InterPro"/>
</dbReference>
<evidence type="ECO:0000256" key="2">
    <source>
        <dbReference type="ARBA" id="ARBA00022598"/>
    </source>
</evidence>
<comment type="similarity">
    <text evidence="1 9">Belongs to the class-I aminoacyl-tRNA synthetase family. Glutamate--tRNA ligase type 1 subfamily.</text>
</comment>
<dbReference type="InterPro" id="IPR020751">
    <property type="entry name" value="aa-tRNA-synth_I_codon-bd_sub2"/>
</dbReference>
<dbReference type="EMBL" id="VXPY01000013">
    <property type="protein sequence ID" value="MYD89029.1"/>
    <property type="molecule type" value="Genomic_DNA"/>
</dbReference>
<dbReference type="Gene3D" id="1.10.10.350">
    <property type="match status" value="1"/>
</dbReference>
<keyword evidence="3" id="KW-0479">Metal-binding</keyword>
<evidence type="ECO:0000256" key="5">
    <source>
        <dbReference type="ARBA" id="ARBA00022833"/>
    </source>
</evidence>
<dbReference type="Pfam" id="PF00749">
    <property type="entry name" value="tRNA-synt_1c"/>
    <property type="match status" value="1"/>
</dbReference>
<dbReference type="InterPro" id="IPR001412">
    <property type="entry name" value="aa-tRNA-synth_I_CS"/>
</dbReference>
<feature type="domain" description="Glutamyl/glutaminyl-tRNA synthetase class Ib catalytic" evidence="10">
    <location>
        <begin position="15"/>
        <end position="340"/>
    </location>
</feature>
<evidence type="ECO:0000256" key="8">
    <source>
        <dbReference type="ARBA" id="ARBA00023146"/>
    </source>
</evidence>
<evidence type="ECO:0000256" key="1">
    <source>
        <dbReference type="ARBA" id="ARBA00007894"/>
    </source>
</evidence>
<dbReference type="SUPFAM" id="SSF48163">
    <property type="entry name" value="An anticodon-binding domain of class I aminoacyl-tRNA synthetases"/>
    <property type="match status" value="1"/>
</dbReference>
<dbReference type="GO" id="GO:0006424">
    <property type="term" value="P:glutamyl-tRNA aminoacylation"/>
    <property type="evidence" value="ECO:0007669"/>
    <property type="project" value="UniProtKB-UniRule"/>
</dbReference>
<comment type="subcellular location">
    <subcellularLocation>
        <location evidence="9">Cytoplasm</location>
    </subcellularLocation>
</comment>
<dbReference type="Pfam" id="PF19269">
    <property type="entry name" value="Anticodon_2"/>
    <property type="match status" value="1"/>
</dbReference>
<keyword evidence="9" id="KW-0963">Cytoplasm</keyword>